<comment type="caution">
    <text evidence="2">The sequence shown here is derived from an EMBL/GenBank/DDBJ whole genome shotgun (WGS) entry which is preliminary data.</text>
</comment>
<organism evidence="2 3">
    <name type="scientific">Thioclava indica</name>
    <dbReference type="NCBI Taxonomy" id="1353528"/>
    <lineage>
        <taxon>Bacteria</taxon>
        <taxon>Pseudomonadati</taxon>
        <taxon>Pseudomonadota</taxon>
        <taxon>Alphaproteobacteria</taxon>
        <taxon>Rhodobacterales</taxon>
        <taxon>Paracoccaceae</taxon>
        <taxon>Thioclava</taxon>
    </lineage>
</organism>
<dbReference type="InterPro" id="IPR011604">
    <property type="entry name" value="PDDEXK-like_dom_sf"/>
</dbReference>
<name>A0A074JXX4_9RHOB</name>
<dbReference type="Pfam" id="PF12705">
    <property type="entry name" value="PDDEXK_1"/>
    <property type="match status" value="1"/>
</dbReference>
<evidence type="ECO:0000313" key="2">
    <source>
        <dbReference type="EMBL" id="KEO61344.1"/>
    </source>
</evidence>
<dbReference type="InterPro" id="IPR014153">
    <property type="entry name" value="Ds_break_AddB"/>
</dbReference>
<gene>
    <name evidence="2" type="ORF">DT23_09640</name>
</gene>
<dbReference type="STRING" id="1353528.DT23_09640"/>
<dbReference type="AlphaFoldDB" id="A0A074JXX4"/>
<dbReference type="InterPro" id="IPR027417">
    <property type="entry name" value="P-loop_NTPase"/>
</dbReference>
<dbReference type="NCBIfam" id="TIGR02786">
    <property type="entry name" value="addB_alphas"/>
    <property type="match status" value="1"/>
</dbReference>
<proteinExistence type="predicted"/>
<accession>A0A074JXX4</accession>
<dbReference type="OrthoDB" id="9780606at2"/>
<dbReference type="eggNOG" id="COG2887">
    <property type="taxonomic scope" value="Bacteria"/>
</dbReference>
<sequence>MSVFALPPGVDFPKELVTGLLERMASQPPESMARVQLYLNSGRMLRRVREEFQRSGARYLPRLRLVSDLGQDPLAGMPLAVSPLQRKLELAQLVEQLTRAIPAFEAGSSHFALAESLSALMAEMQSEGVHPDALEAIEISESHAEHWRRSLDFIRIVARYFEDDAALDADARQRQVVEAIAQQWQTHPPCDPIIVAGSTGSRGATATFMRAVARLDQGMIVLPGFDREMTDAAWNSLYSGVFPIEDHPQFRFRALLDKMDLAVGDVEDWRAATPHDEARNRLISLALRPAPVTDQWRVEGRNLGDLRDACQGLTLIEARDPRQEALALALILREAAETGTSAALITPDRLLARRVTSVLDRWGIIPDDSAGQPLQQTAPGRLLRHVATFLGQPMTIADLLVLLKHPLCATGAGPTARGEHLRLTRDLELELRRNGPAFPTPDALRAWASKKPEDREVWVGWLSRVLTTFETPEKTSLSASVDTHLTLISLIAAGPDGSVNTSELWREEGGREALRLMEELQREASHGGDITPSAYADLINRHLQSGIARSGVSAHPLIAIWGTLEARAQGAELVICGGLNEGSWPEAPAPDPWLSRQMRLEAGLLLPERQIGLSAHDFQQAVASKTVVLSRARRDAEAETIPSRWLNRVLNLVQGLPDQHGQEAIDAMRDRGTQWLRLVDALEAPRLELRSATRPSPRPPVDQRPKNLSVTAVQTLIRDPYAIYAKRVLKLFPLDPLRPSPDPLLRGQILHEIVERFTRERPVNEEASDARKRLIAITDDVLETEVPWPSTRRIWRARISRIAQKFCEDEVERLQVGTPAIIEEKVTIPLENVDFTITAKPDRIDLLSDGTVRIYDYKSGALPSEAEVIAFNKQMLLEAAMVERGAFETLGPRAVSDMTYVRLGGGGETRDIKGKSKDRTETPEEAWARLTELVARYQRPSQGFTARRAMQKTRDSSDYDLLSRFGEWDATDEPEPEDLE</sequence>
<evidence type="ECO:0000313" key="3">
    <source>
        <dbReference type="Proteomes" id="UP000027471"/>
    </source>
</evidence>
<protein>
    <recommendedName>
        <fullName evidence="1">PD-(D/E)XK endonuclease-like domain-containing protein</fullName>
    </recommendedName>
</protein>
<feature type="domain" description="PD-(D/E)XK endonuclease-like" evidence="1">
    <location>
        <begin position="708"/>
        <end position="934"/>
    </location>
</feature>
<dbReference type="InterPro" id="IPR038726">
    <property type="entry name" value="PDDEXK_AddAB-type"/>
</dbReference>
<dbReference type="Gene3D" id="3.90.320.10">
    <property type="match status" value="1"/>
</dbReference>
<dbReference type="eggNOG" id="COG3893">
    <property type="taxonomic scope" value="Bacteria"/>
</dbReference>
<dbReference type="RefSeq" id="WP_038127957.1">
    <property type="nucleotide sequence ID" value="NZ_AUNB01000002.1"/>
</dbReference>
<evidence type="ECO:0000259" key="1">
    <source>
        <dbReference type="Pfam" id="PF12705"/>
    </source>
</evidence>
<dbReference type="SUPFAM" id="SSF52540">
    <property type="entry name" value="P-loop containing nucleoside triphosphate hydrolases"/>
    <property type="match status" value="1"/>
</dbReference>
<dbReference type="EMBL" id="AUNB01000002">
    <property type="protein sequence ID" value="KEO61344.1"/>
    <property type="molecule type" value="Genomic_DNA"/>
</dbReference>
<dbReference type="Proteomes" id="UP000027471">
    <property type="component" value="Unassembled WGS sequence"/>
</dbReference>
<reference evidence="2 3" key="1">
    <citation type="journal article" date="2015" name="Antonie Van Leeuwenhoek">
        <title>Thioclava indica sp. nov., isolated from surface seawater of the Indian Ocean.</title>
        <authorList>
            <person name="Liu Y."/>
            <person name="Lai Q."/>
            <person name="Du J."/>
            <person name="Xu H."/>
            <person name="Jiang L."/>
            <person name="Shao Z."/>
        </authorList>
    </citation>
    <scope>NUCLEOTIDE SEQUENCE [LARGE SCALE GENOMIC DNA]</scope>
    <source>
        <strain evidence="2 3">DT23-4</strain>
    </source>
</reference>
<keyword evidence="3" id="KW-1185">Reference proteome</keyword>